<dbReference type="SUPFAM" id="SSF116734">
    <property type="entry name" value="DNA methylase specificity domain"/>
    <property type="match status" value="2"/>
</dbReference>
<keyword evidence="2" id="KW-0680">Restriction system</keyword>
<dbReference type="InterPro" id="IPR044946">
    <property type="entry name" value="Restrct_endonuc_typeI_TRD_sf"/>
</dbReference>
<dbReference type="Gene3D" id="1.10.287.1120">
    <property type="entry name" value="Bipartite methylase S protein"/>
    <property type="match status" value="1"/>
</dbReference>
<dbReference type="Gene3D" id="3.90.220.20">
    <property type="entry name" value="DNA methylase specificity domains"/>
    <property type="match status" value="2"/>
</dbReference>
<dbReference type="GO" id="GO:0009307">
    <property type="term" value="P:DNA restriction-modification system"/>
    <property type="evidence" value="ECO:0007669"/>
    <property type="project" value="UniProtKB-KW"/>
</dbReference>
<dbReference type="GO" id="GO:0004519">
    <property type="term" value="F:endonuclease activity"/>
    <property type="evidence" value="ECO:0007669"/>
    <property type="project" value="UniProtKB-KW"/>
</dbReference>
<keyword evidence="5" id="KW-0378">Hydrolase</keyword>
<evidence type="ECO:0000256" key="3">
    <source>
        <dbReference type="ARBA" id="ARBA00023125"/>
    </source>
</evidence>
<dbReference type="Proteomes" id="UP000460135">
    <property type="component" value="Unassembled WGS sequence"/>
</dbReference>
<dbReference type="AlphaFoldDB" id="A0A6N3V7H9"/>
<dbReference type="GO" id="GO:0003677">
    <property type="term" value="F:DNA binding"/>
    <property type="evidence" value="ECO:0007669"/>
    <property type="project" value="UniProtKB-KW"/>
</dbReference>
<evidence type="ECO:0000313" key="5">
    <source>
        <dbReference type="EMBL" id="KAA3804228.1"/>
    </source>
</evidence>
<proteinExistence type="inferred from homology"/>
<reference evidence="5 6" key="1">
    <citation type="journal article" date="2019" name="Nat. Med.">
        <title>A library of human gut bacterial isolates paired with longitudinal multiomics data enables mechanistic microbiome research.</title>
        <authorList>
            <person name="Poyet M."/>
            <person name="Groussin M."/>
            <person name="Gibbons S.M."/>
            <person name="Avila-Pacheco J."/>
            <person name="Jiang X."/>
            <person name="Kearney S.M."/>
            <person name="Perrotta A.R."/>
            <person name="Berdy B."/>
            <person name="Zhao S."/>
            <person name="Lieberman T.D."/>
            <person name="Swanson P.K."/>
            <person name="Smith M."/>
            <person name="Roesemann S."/>
            <person name="Alexander J.E."/>
            <person name="Rich S.A."/>
            <person name="Livny J."/>
            <person name="Vlamakis H."/>
            <person name="Clish C."/>
            <person name="Bullock K."/>
            <person name="Deik A."/>
            <person name="Scott J."/>
            <person name="Pierce K.A."/>
            <person name="Xavier R.J."/>
            <person name="Alm E.J."/>
        </authorList>
    </citation>
    <scope>NUCLEOTIDE SEQUENCE [LARGE SCALE GENOMIC DNA]</scope>
    <source>
        <strain evidence="5 6">BIOML-A183</strain>
    </source>
</reference>
<dbReference type="Pfam" id="PF01420">
    <property type="entry name" value="Methylase_S"/>
    <property type="match status" value="1"/>
</dbReference>
<dbReference type="InterPro" id="IPR000055">
    <property type="entry name" value="Restrct_endonuc_typeI_TRD"/>
</dbReference>
<keyword evidence="5" id="KW-0540">Nuclease</keyword>
<comment type="similarity">
    <text evidence="1">Belongs to the type-I restriction system S methylase family.</text>
</comment>
<organism evidence="5 6">
    <name type="scientific">Bacteroides ovatus</name>
    <dbReference type="NCBI Taxonomy" id="28116"/>
    <lineage>
        <taxon>Bacteria</taxon>
        <taxon>Pseudomonadati</taxon>
        <taxon>Bacteroidota</taxon>
        <taxon>Bacteroidia</taxon>
        <taxon>Bacteroidales</taxon>
        <taxon>Bacteroidaceae</taxon>
        <taxon>Bacteroides</taxon>
    </lineage>
</organism>
<dbReference type="EMBL" id="VWLX01000009">
    <property type="protein sequence ID" value="KAA3804228.1"/>
    <property type="molecule type" value="Genomic_DNA"/>
</dbReference>
<name>A0A6N3V7H9_BACOV</name>
<keyword evidence="3" id="KW-0238">DNA-binding</keyword>
<protein>
    <submittedName>
        <fullName evidence="5">Restriction endonuclease subunit S</fullName>
    </submittedName>
</protein>
<evidence type="ECO:0000313" key="6">
    <source>
        <dbReference type="Proteomes" id="UP000460135"/>
    </source>
</evidence>
<gene>
    <name evidence="5" type="ORF">F3F51_13325</name>
</gene>
<dbReference type="PANTHER" id="PTHR30408:SF12">
    <property type="entry name" value="TYPE I RESTRICTION ENZYME MJAVIII SPECIFICITY SUBUNIT"/>
    <property type="match status" value="1"/>
</dbReference>
<accession>A0A6N3V7H9</accession>
<keyword evidence="5" id="KW-0255">Endonuclease</keyword>
<dbReference type="InterPro" id="IPR052021">
    <property type="entry name" value="Type-I_RS_S_subunit"/>
</dbReference>
<dbReference type="PANTHER" id="PTHR30408">
    <property type="entry name" value="TYPE-1 RESTRICTION ENZYME ECOKI SPECIFICITY PROTEIN"/>
    <property type="match status" value="1"/>
</dbReference>
<evidence type="ECO:0000256" key="1">
    <source>
        <dbReference type="ARBA" id="ARBA00010923"/>
    </source>
</evidence>
<evidence type="ECO:0000259" key="4">
    <source>
        <dbReference type="Pfam" id="PF01420"/>
    </source>
</evidence>
<evidence type="ECO:0000256" key="2">
    <source>
        <dbReference type="ARBA" id="ARBA00022747"/>
    </source>
</evidence>
<feature type="domain" description="Type I restriction modification DNA specificity" evidence="4">
    <location>
        <begin position="221"/>
        <end position="383"/>
    </location>
</feature>
<sequence>MRFPEFSEEWEICKVSELLDFYSTNSLSWEQLEYGTKAIMNLHYGLIHVGLPTMVDLTRDNLPNIKEDNMPKNFELCKEGDVAFADASEDTNEVAKPIEFFDLAGKNIVCGLHTIHGRDNKNKTVIGFKGYAFSSSAFHNQIRRIAQGTKIYSISTKNFSECFIGIPSKVEQTKIATLLRLIDERIATQNKIIEDLKKLKSAIIDYAINSLDTDFAKFGSLYETAGEGGTPTTSNASFYDNGKIPFVKIDDLKQKYLTENKDFITELGLQKSSAWLVPTRSILFSNGATIGEITITTYPVCTKQGILGIVPKSNIDVEFLYYFMSSTYFKKAISRIVTEGTMKTAYLKDIANILCPIPTKEKQQGIAKMPSALNSKIDYEQSLLKLFIMQKQYLLRQMFI</sequence>
<comment type="caution">
    <text evidence="5">The sequence shown here is derived from an EMBL/GenBank/DDBJ whole genome shotgun (WGS) entry which is preliminary data.</text>
</comment>